<gene>
    <name evidence="2" type="ORF">EVC35_03560</name>
</gene>
<name>A0AAJ1VMV3_9LACO</name>
<proteinExistence type="predicted"/>
<feature type="transmembrane region" description="Helical" evidence="1">
    <location>
        <begin position="12"/>
        <end position="39"/>
    </location>
</feature>
<keyword evidence="1" id="KW-0812">Transmembrane</keyword>
<dbReference type="AlphaFoldDB" id="A0AAJ1VMV3"/>
<keyword evidence="1" id="KW-1133">Transmembrane helix</keyword>
<evidence type="ECO:0000313" key="3">
    <source>
        <dbReference type="Proteomes" id="UP001167919"/>
    </source>
</evidence>
<dbReference type="RefSeq" id="WP_301711033.1">
    <property type="nucleotide sequence ID" value="NZ_SDWY01000002.1"/>
</dbReference>
<accession>A0AAJ1VMV3</accession>
<sequence>MNGYSWNMMSPFAWIWSLIAFCVQIAILIIIVLIVIAFWKKYQKKDKIEFTHLGSYFRSNEAQRILDEKFARGEISESKYLKRKKLLAWRASDIKDEDIKDAEKAEDELNKPNKNNKNKSN</sequence>
<dbReference type="EMBL" id="SDWY01000002">
    <property type="protein sequence ID" value="MDN6900081.1"/>
    <property type="molecule type" value="Genomic_DNA"/>
</dbReference>
<organism evidence="2 3">
    <name type="scientific">Oenococcus sicerae</name>
    <dbReference type="NCBI Taxonomy" id="2203724"/>
    <lineage>
        <taxon>Bacteria</taxon>
        <taxon>Bacillati</taxon>
        <taxon>Bacillota</taxon>
        <taxon>Bacilli</taxon>
        <taxon>Lactobacillales</taxon>
        <taxon>Lactobacillaceae</taxon>
        <taxon>Oenococcus</taxon>
    </lineage>
</organism>
<evidence type="ECO:0000256" key="1">
    <source>
        <dbReference type="SAM" id="Phobius"/>
    </source>
</evidence>
<comment type="caution">
    <text evidence="2">The sequence shown here is derived from an EMBL/GenBank/DDBJ whole genome shotgun (WGS) entry which is preliminary data.</text>
</comment>
<evidence type="ECO:0000313" key="2">
    <source>
        <dbReference type="EMBL" id="MDN6900081.1"/>
    </source>
</evidence>
<dbReference type="Proteomes" id="UP001167919">
    <property type="component" value="Unassembled WGS sequence"/>
</dbReference>
<protein>
    <recommendedName>
        <fullName evidence="4">SHOCT domain-containing protein</fullName>
    </recommendedName>
</protein>
<keyword evidence="1" id="KW-0472">Membrane</keyword>
<reference evidence="2" key="1">
    <citation type="submission" date="2019-01" db="EMBL/GenBank/DDBJ databases">
        <title>Oenococcus sicerae UCMA17102.</title>
        <authorList>
            <person name="Cousin F.J."/>
            <person name="Le Guellec R."/>
            <person name="Cretenet M."/>
        </authorList>
    </citation>
    <scope>NUCLEOTIDE SEQUENCE</scope>
    <source>
        <strain evidence="2">UCMA17102</strain>
    </source>
</reference>
<evidence type="ECO:0008006" key="4">
    <source>
        <dbReference type="Google" id="ProtNLM"/>
    </source>
</evidence>